<evidence type="ECO:0000313" key="3">
    <source>
        <dbReference type="Proteomes" id="UP000263596"/>
    </source>
</evidence>
<dbReference type="GO" id="GO:0016829">
    <property type="term" value="F:lyase activity"/>
    <property type="evidence" value="ECO:0007669"/>
    <property type="project" value="UniProtKB-KW"/>
</dbReference>
<dbReference type="EC" id="4.3.2.2" evidence="2"/>
<feature type="domain" description="Fumarate lyase N-terminal" evidence="1">
    <location>
        <begin position="4"/>
        <end position="141"/>
    </location>
</feature>
<name>A0A3D2SQ90_9GAMM</name>
<sequence>MTVEVRWLQALANHPEIIEVAAFSGETNSALDAIVSNFSEDDANRIKEIERTTNHDVKAVEYFLKEKIANIDELKDAGEFIHFACTSEDINNLSHALMLKNGREVLVASMKQILNAIAALATTHADQPMLSRTHGQTASPT</sequence>
<dbReference type="InterPro" id="IPR047136">
    <property type="entry name" value="PurB_bact"/>
</dbReference>
<dbReference type="InterPro" id="IPR022761">
    <property type="entry name" value="Fumarate_lyase_N"/>
</dbReference>
<dbReference type="Proteomes" id="UP000263596">
    <property type="component" value="Unassembled WGS sequence"/>
</dbReference>
<dbReference type="Pfam" id="PF00206">
    <property type="entry name" value="Lyase_1"/>
    <property type="match status" value="1"/>
</dbReference>
<accession>A0A3D2SQ90</accession>
<organism evidence="2 3">
    <name type="scientific">Acinetobacter ursingii</name>
    <dbReference type="NCBI Taxonomy" id="108980"/>
    <lineage>
        <taxon>Bacteria</taxon>
        <taxon>Pseudomonadati</taxon>
        <taxon>Pseudomonadota</taxon>
        <taxon>Gammaproteobacteria</taxon>
        <taxon>Moraxellales</taxon>
        <taxon>Moraxellaceae</taxon>
        <taxon>Acinetobacter</taxon>
    </lineage>
</organism>
<dbReference type="Gene3D" id="1.10.275.10">
    <property type="entry name" value="Fumarase/aspartase (N-terminal domain)"/>
    <property type="match status" value="1"/>
</dbReference>
<evidence type="ECO:0000259" key="1">
    <source>
        <dbReference type="Pfam" id="PF00206"/>
    </source>
</evidence>
<reference evidence="2 3" key="1">
    <citation type="journal article" date="2018" name="Nat. Biotechnol.">
        <title>A standardized bacterial taxonomy based on genome phylogeny substantially revises the tree of life.</title>
        <authorList>
            <person name="Parks D.H."/>
            <person name="Chuvochina M."/>
            <person name="Waite D.W."/>
            <person name="Rinke C."/>
            <person name="Skarshewski A."/>
            <person name="Chaumeil P.A."/>
            <person name="Hugenholtz P."/>
        </authorList>
    </citation>
    <scope>NUCLEOTIDE SEQUENCE [LARGE SCALE GENOMIC DNA]</scope>
    <source>
        <strain evidence="2">UBA9669</strain>
    </source>
</reference>
<dbReference type="PANTHER" id="PTHR43411">
    <property type="entry name" value="ADENYLOSUCCINATE LYASE"/>
    <property type="match status" value="1"/>
</dbReference>
<comment type="caution">
    <text evidence="2">The sequence shown here is derived from an EMBL/GenBank/DDBJ whole genome shotgun (WGS) entry which is preliminary data.</text>
</comment>
<dbReference type="Gene3D" id="1.20.200.10">
    <property type="entry name" value="Fumarase/aspartase (Central domain)"/>
    <property type="match status" value="1"/>
</dbReference>
<keyword evidence="2" id="KW-0456">Lyase</keyword>
<feature type="non-terminal residue" evidence="2">
    <location>
        <position position="141"/>
    </location>
</feature>
<dbReference type="SUPFAM" id="SSF48557">
    <property type="entry name" value="L-aspartase-like"/>
    <property type="match status" value="1"/>
</dbReference>
<dbReference type="InterPro" id="IPR024083">
    <property type="entry name" value="Fumarase/histidase_N"/>
</dbReference>
<gene>
    <name evidence="2" type="ORF">DHW29_12830</name>
</gene>
<dbReference type="GO" id="GO:0005829">
    <property type="term" value="C:cytosol"/>
    <property type="evidence" value="ECO:0007669"/>
    <property type="project" value="TreeGrafter"/>
</dbReference>
<dbReference type="InterPro" id="IPR008948">
    <property type="entry name" value="L-Aspartase-like"/>
</dbReference>
<dbReference type="PANTHER" id="PTHR43411:SF1">
    <property type="entry name" value="ADENYLOSUCCINATE LYASE"/>
    <property type="match status" value="1"/>
</dbReference>
<dbReference type="EMBL" id="DPVE01000222">
    <property type="protein sequence ID" value="HCK30972.1"/>
    <property type="molecule type" value="Genomic_DNA"/>
</dbReference>
<evidence type="ECO:0000313" key="2">
    <source>
        <dbReference type="EMBL" id="HCK30972.1"/>
    </source>
</evidence>
<proteinExistence type="predicted"/>
<dbReference type="AlphaFoldDB" id="A0A3D2SQ90"/>
<protein>
    <submittedName>
        <fullName evidence="2">Adenylosuccinate lyase</fullName>
        <ecNumber evidence="2">4.3.2.2</ecNumber>
    </submittedName>
</protein>